<dbReference type="AlphaFoldDB" id="A0A1B8GN05"/>
<dbReference type="RefSeq" id="XP_018130942.1">
    <property type="nucleotide sequence ID" value="XM_018274116.1"/>
</dbReference>
<dbReference type="GeneID" id="28838032"/>
<organism evidence="1 2">
    <name type="scientific">Pseudogymnoascus verrucosus</name>
    <dbReference type="NCBI Taxonomy" id="342668"/>
    <lineage>
        <taxon>Eukaryota</taxon>
        <taxon>Fungi</taxon>
        <taxon>Dikarya</taxon>
        <taxon>Ascomycota</taxon>
        <taxon>Pezizomycotina</taxon>
        <taxon>Leotiomycetes</taxon>
        <taxon>Thelebolales</taxon>
        <taxon>Thelebolaceae</taxon>
        <taxon>Pseudogymnoascus</taxon>
    </lineage>
</organism>
<reference evidence="2" key="2">
    <citation type="journal article" date="2018" name="Nat. Commun.">
        <title>Extreme sensitivity to ultraviolet light in the fungal pathogen causing white-nose syndrome of bats.</title>
        <authorList>
            <person name="Palmer J.M."/>
            <person name="Drees K.P."/>
            <person name="Foster J.T."/>
            <person name="Lindner D.L."/>
        </authorList>
    </citation>
    <scope>NUCLEOTIDE SEQUENCE [LARGE SCALE GENOMIC DNA]</scope>
    <source>
        <strain evidence="2">UAMH 10579</strain>
    </source>
</reference>
<protein>
    <submittedName>
        <fullName evidence="1">Uncharacterized protein</fullName>
    </submittedName>
</protein>
<dbReference type="Proteomes" id="UP000091956">
    <property type="component" value="Unassembled WGS sequence"/>
</dbReference>
<keyword evidence="2" id="KW-1185">Reference proteome</keyword>
<evidence type="ECO:0000313" key="2">
    <source>
        <dbReference type="Proteomes" id="UP000091956"/>
    </source>
</evidence>
<reference evidence="1 2" key="1">
    <citation type="submission" date="2016-03" db="EMBL/GenBank/DDBJ databases">
        <title>Comparative genomics of Pseudogymnoascus destructans, the fungus causing white-nose syndrome of bats.</title>
        <authorList>
            <person name="Palmer J.M."/>
            <person name="Drees K.P."/>
            <person name="Foster J.T."/>
            <person name="Lindner D.L."/>
        </authorList>
    </citation>
    <scope>NUCLEOTIDE SEQUENCE [LARGE SCALE GENOMIC DNA]</scope>
    <source>
        <strain evidence="1 2">UAMH 10579</strain>
    </source>
</reference>
<sequence>MLPQPHYFQTKHIIEFQGMNTFFHYLSNRTIVPGTTLAVTPYDFFTQGFNSEIIPTTSPLITPVQSQTANLQIPSDRIMEALGSTWNHGNFVLLRDTINGAKSRLWAGVNSTSDDKMNDAVRNKPGTALSYIRRVIAVTHYLNSPILVMIEDVWQAPGPNRDLYLSDSWEAFISYQMPKIVERANKFADDWLRELERVYNARPANDPDKALVLQNVRTLDVYRVEMVATGLHVAGYP</sequence>
<gene>
    <name evidence="1" type="ORF">VE01_04646</name>
</gene>
<name>A0A1B8GN05_9PEZI</name>
<proteinExistence type="predicted"/>
<evidence type="ECO:0000313" key="1">
    <source>
        <dbReference type="EMBL" id="OBT97209.1"/>
    </source>
</evidence>
<accession>A0A1B8GN05</accession>
<dbReference type="OrthoDB" id="3441966at2759"/>
<dbReference type="STRING" id="342668.A0A1B8GN05"/>
<dbReference type="EMBL" id="KV460223">
    <property type="protein sequence ID" value="OBT97209.1"/>
    <property type="molecule type" value="Genomic_DNA"/>
</dbReference>